<dbReference type="GO" id="GO:0055085">
    <property type="term" value="P:transmembrane transport"/>
    <property type="evidence" value="ECO:0007669"/>
    <property type="project" value="InterPro"/>
</dbReference>
<dbReference type="PANTHER" id="PTHR33376:SF4">
    <property type="entry name" value="SIALIC ACID-BINDING PERIPLASMIC PROTEIN SIAP"/>
    <property type="match status" value="1"/>
</dbReference>
<gene>
    <name evidence="3" type="ORF">CEG14_13405</name>
</gene>
<evidence type="ECO:0000313" key="3">
    <source>
        <dbReference type="EMBL" id="OZI36029.1"/>
    </source>
</evidence>
<dbReference type="InterPro" id="IPR038404">
    <property type="entry name" value="TRAP_DctP_sf"/>
</dbReference>
<organism evidence="3 4">
    <name type="scientific">Bordetella genomosp. 1</name>
    <dbReference type="NCBI Taxonomy" id="1395607"/>
    <lineage>
        <taxon>Bacteria</taxon>
        <taxon>Pseudomonadati</taxon>
        <taxon>Pseudomonadota</taxon>
        <taxon>Betaproteobacteria</taxon>
        <taxon>Burkholderiales</taxon>
        <taxon>Alcaligenaceae</taxon>
        <taxon>Bordetella</taxon>
    </lineage>
</organism>
<accession>A0A261SF54</accession>
<name>A0A261SF54_9BORD</name>
<dbReference type="EMBL" id="NEVL01000003">
    <property type="protein sequence ID" value="OZI36029.1"/>
    <property type="molecule type" value="Genomic_DNA"/>
</dbReference>
<dbReference type="RefSeq" id="WP_094826837.1">
    <property type="nucleotide sequence ID" value="NZ_NEVL01000003.1"/>
</dbReference>
<dbReference type="Proteomes" id="UP000217005">
    <property type="component" value="Unassembled WGS sequence"/>
</dbReference>
<proteinExistence type="predicted"/>
<sequence>MKRSILAALLAAVATSFATTGPARAEGAALPETHFAVVGGGSHNYTFSAVEKPFWEKTLPTASGGKVTAELIGLSESGLKGPEIVRLMRAGALDVGMGVFAFVSGDDPTFEGVDLPGMAPDFATARKMVAAYRPVLAQRMLERHGVRLLATVPYTAQVFFCRAPVKSLTDLKGRKVRTRGSNMAEYVRALGASPVTIPFAEVIPALQTGVVDCAVTGIGSGNAAKWYDVAKNLYLLPIDWSIGFYAIAERRWQKLDPAVQQFMLTEAEVLEARLWEETGREGDYALACNTGVGECRIHTPADMKATAPTEAERATLREVATDMASRWARRCGQDCAARWSDSVGKALDVQLR</sequence>
<evidence type="ECO:0000313" key="4">
    <source>
        <dbReference type="Proteomes" id="UP000217005"/>
    </source>
</evidence>
<dbReference type="PANTHER" id="PTHR33376">
    <property type="match status" value="1"/>
</dbReference>
<keyword evidence="1 2" id="KW-0732">Signal</keyword>
<dbReference type="AlphaFoldDB" id="A0A261SF54"/>
<dbReference type="SUPFAM" id="SSF53850">
    <property type="entry name" value="Periplasmic binding protein-like II"/>
    <property type="match status" value="1"/>
</dbReference>
<dbReference type="CDD" id="cd13602">
    <property type="entry name" value="PBP2_TRAP_BpDctp6_7"/>
    <property type="match status" value="1"/>
</dbReference>
<evidence type="ECO:0000256" key="2">
    <source>
        <dbReference type="SAM" id="SignalP"/>
    </source>
</evidence>
<dbReference type="OrthoDB" id="9177965at2"/>
<protein>
    <submittedName>
        <fullName evidence="3">C4-dicarboxylate ABC transporter</fullName>
    </submittedName>
</protein>
<dbReference type="Pfam" id="PF03480">
    <property type="entry name" value="DctP"/>
    <property type="match status" value="1"/>
</dbReference>
<feature type="signal peptide" evidence="2">
    <location>
        <begin position="1"/>
        <end position="25"/>
    </location>
</feature>
<evidence type="ECO:0000256" key="1">
    <source>
        <dbReference type="ARBA" id="ARBA00022729"/>
    </source>
</evidence>
<dbReference type="Gene3D" id="3.40.190.170">
    <property type="entry name" value="Bacterial extracellular solute-binding protein, family 7"/>
    <property type="match status" value="1"/>
</dbReference>
<dbReference type="InterPro" id="IPR018389">
    <property type="entry name" value="DctP_fam"/>
</dbReference>
<comment type="caution">
    <text evidence="3">The sequence shown here is derived from an EMBL/GenBank/DDBJ whole genome shotgun (WGS) entry which is preliminary data.</text>
</comment>
<feature type="chain" id="PRO_5012130588" evidence="2">
    <location>
        <begin position="26"/>
        <end position="352"/>
    </location>
</feature>
<dbReference type="NCBIfam" id="NF037995">
    <property type="entry name" value="TRAP_S1"/>
    <property type="match status" value="1"/>
</dbReference>
<reference evidence="3 4" key="1">
    <citation type="submission" date="2017-05" db="EMBL/GenBank/DDBJ databases">
        <title>Complete and WGS of Bordetella genogroups.</title>
        <authorList>
            <person name="Spilker T."/>
            <person name="LiPuma J."/>
        </authorList>
    </citation>
    <scope>NUCLEOTIDE SEQUENCE [LARGE SCALE GENOMIC DNA]</scope>
    <source>
        <strain evidence="3 4">AU17610</strain>
    </source>
</reference>